<name>A0A0H2RJL5_9AGAM</name>
<organism evidence="1 2">
    <name type="scientific">Schizopora paradoxa</name>
    <dbReference type="NCBI Taxonomy" id="27342"/>
    <lineage>
        <taxon>Eukaryota</taxon>
        <taxon>Fungi</taxon>
        <taxon>Dikarya</taxon>
        <taxon>Basidiomycota</taxon>
        <taxon>Agaricomycotina</taxon>
        <taxon>Agaricomycetes</taxon>
        <taxon>Hymenochaetales</taxon>
        <taxon>Schizoporaceae</taxon>
        <taxon>Schizopora</taxon>
    </lineage>
</organism>
<keyword evidence="2" id="KW-1185">Reference proteome</keyword>
<dbReference type="Proteomes" id="UP000053477">
    <property type="component" value="Unassembled WGS sequence"/>
</dbReference>
<evidence type="ECO:0000313" key="1">
    <source>
        <dbReference type="EMBL" id="KLO11832.1"/>
    </source>
</evidence>
<gene>
    <name evidence="1" type="ORF">SCHPADRAFT_891285</name>
</gene>
<protein>
    <submittedName>
        <fullName evidence="1">Uncharacterized protein</fullName>
    </submittedName>
</protein>
<dbReference type="AlphaFoldDB" id="A0A0H2RJL5"/>
<evidence type="ECO:0000313" key="2">
    <source>
        <dbReference type="Proteomes" id="UP000053477"/>
    </source>
</evidence>
<dbReference type="EMBL" id="KQ085991">
    <property type="protein sequence ID" value="KLO11832.1"/>
    <property type="molecule type" value="Genomic_DNA"/>
</dbReference>
<reference evidence="1 2" key="1">
    <citation type="submission" date="2015-04" db="EMBL/GenBank/DDBJ databases">
        <title>Complete genome sequence of Schizopora paradoxa KUC8140, a cosmopolitan wood degrader in East Asia.</title>
        <authorList>
            <consortium name="DOE Joint Genome Institute"/>
            <person name="Min B."/>
            <person name="Park H."/>
            <person name="Jang Y."/>
            <person name="Kim J.-J."/>
            <person name="Kim K.H."/>
            <person name="Pangilinan J."/>
            <person name="Lipzen A."/>
            <person name="Riley R."/>
            <person name="Grigoriev I.V."/>
            <person name="Spatafora J.W."/>
            <person name="Choi I.-G."/>
        </authorList>
    </citation>
    <scope>NUCLEOTIDE SEQUENCE [LARGE SCALE GENOMIC DNA]</scope>
    <source>
        <strain evidence="1 2">KUC8140</strain>
    </source>
</reference>
<accession>A0A0H2RJL5</accession>
<dbReference type="InParanoid" id="A0A0H2RJL5"/>
<proteinExistence type="predicted"/>
<sequence>MSNLHIIAQHIKFHYDQEFIESFPKDKANEAGEYLECVSRALDEPFGSKDPKKFKNDLSMHINQYTFLQFLKKMNISDVFVIRYVDEALDTKFDGIDIMLQVPSSTNITYFLHCVALKCKKRTKVFYKETKCQDLAWDQGKQQHQEAMDMQLQTWA</sequence>